<dbReference type="Proteomes" id="UP000257109">
    <property type="component" value="Unassembled WGS sequence"/>
</dbReference>
<reference evidence="1" key="1">
    <citation type="submission" date="2018-05" db="EMBL/GenBank/DDBJ databases">
        <title>Draft genome of Mucuna pruriens seed.</title>
        <authorList>
            <person name="Nnadi N.E."/>
            <person name="Vos R."/>
            <person name="Hasami M.H."/>
            <person name="Devisetty U.K."/>
            <person name="Aguiy J.C."/>
        </authorList>
    </citation>
    <scope>NUCLEOTIDE SEQUENCE [LARGE SCALE GENOMIC DNA]</scope>
    <source>
        <strain evidence="1">JCA_2017</strain>
    </source>
</reference>
<evidence type="ECO:0000313" key="2">
    <source>
        <dbReference type="Proteomes" id="UP000257109"/>
    </source>
</evidence>
<dbReference type="OrthoDB" id="1933881at2759"/>
<dbReference type="AlphaFoldDB" id="A0A371EDY1"/>
<organism evidence="1 2">
    <name type="scientific">Mucuna pruriens</name>
    <name type="common">Velvet bean</name>
    <name type="synonym">Dolichos pruriens</name>
    <dbReference type="NCBI Taxonomy" id="157652"/>
    <lineage>
        <taxon>Eukaryota</taxon>
        <taxon>Viridiplantae</taxon>
        <taxon>Streptophyta</taxon>
        <taxon>Embryophyta</taxon>
        <taxon>Tracheophyta</taxon>
        <taxon>Spermatophyta</taxon>
        <taxon>Magnoliopsida</taxon>
        <taxon>eudicotyledons</taxon>
        <taxon>Gunneridae</taxon>
        <taxon>Pentapetalae</taxon>
        <taxon>rosids</taxon>
        <taxon>fabids</taxon>
        <taxon>Fabales</taxon>
        <taxon>Fabaceae</taxon>
        <taxon>Papilionoideae</taxon>
        <taxon>50 kb inversion clade</taxon>
        <taxon>NPAAA clade</taxon>
        <taxon>indigoferoid/millettioid clade</taxon>
        <taxon>Phaseoleae</taxon>
        <taxon>Mucuna</taxon>
    </lineage>
</organism>
<sequence>MVPIPVSKDSRPHIQHPKRGRLIYLDDGEKRSIFKTKGTTSHPLDIDETDTWDPSVNIYLGGGGSNEHGNGTRERRKTAPYILHKGHIKAQALADFITEMSTKSPEIEVKSRWFLSVDRASNQIGSGI</sequence>
<comment type="caution">
    <text evidence="1">The sequence shown here is derived from an EMBL/GenBank/DDBJ whole genome shotgun (WGS) entry which is preliminary data.</text>
</comment>
<accession>A0A371EDY1</accession>
<gene>
    <name evidence="1" type="ORF">CR513_57219</name>
</gene>
<keyword evidence="2" id="KW-1185">Reference proteome</keyword>
<feature type="non-terminal residue" evidence="1">
    <location>
        <position position="1"/>
    </location>
</feature>
<proteinExistence type="predicted"/>
<name>A0A371EDY1_MUCPR</name>
<protein>
    <submittedName>
        <fullName evidence="1">Uncharacterized protein</fullName>
    </submittedName>
</protein>
<evidence type="ECO:0000313" key="1">
    <source>
        <dbReference type="EMBL" id="RDX64248.1"/>
    </source>
</evidence>
<dbReference type="EMBL" id="QJKJ01014475">
    <property type="protein sequence ID" value="RDX64248.1"/>
    <property type="molecule type" value="Genomic_DNA"/>
</dbReference>